<dbReference type="Pfam" id="PF00583">
    <property type="entry name" value="Acetyltransf_1"/>
    <property type="match status" value="1"/>
</dbReference>
<dbReference type="AlphaFoldDB" id="A0A2S0MQ94"/>
<reference evidence="5" key="1">
    <citation type="submission" date="2018-03" db="EMBL/GenBank/DDBJ databases">
        <title>Genomic analysis of the strain SH-1 isolated from shrimp intestine.</title>
        <authorList>
            <person name="Kim Y.-S."/>
            <person name="Kim S.-E."/>
            <person name="Kim K.-H."/>
        </authorList>
    </citation>
    <scope>NUCLEOTIDE SEQUENCE [LARGE SCALE GENOMIC DNA]</scope>
    <source>
        <strain evidence="5">SH-1</strain>
    </source>
</reference>
<name>A0A2S0MQ94_9RHOB</name>
<dbReference type="KEGG" id="thas:C6Y53_10290"/>
<dbReference type="Proteomes" id="UP000237655">
    <property type="component" value="Chromosome"/>
</dbReference>
<evidence type="ECO:0000256" key="1">
    <source>
        <dbReference type="ARBA" id="ARBA00022679"/>
    </source>
</evidence>
<evidence type="ECO:0000256" key="2">
    <source>
        <dbReference type="ARBA" id="ARBA00023315"/>
    </source>
</evidence>
<dbReference type="PANTHER" id="PTHR43877">
    <property type="entry name" value="AMINOALKYLPHOSPHONATE N-ACETYLTRANSFERASE-RELATED-RELATED"/>
    <property type="match status" value="1"/>
</dbReference>
<evidence type="ECO:0000259" key="3">
    <source>
        <dbReference type="PROSITE" id="PS51186"/>
    </source>
</evidence>
<dbReference type="SUPFAM" id="SSF55729">
    <property type="entry name" value="Acyl-CoA N-acyltransferases (Nat)"/>
    <property type="match status" value="1"/>
</dbReference>
<evidence type="ECO:0000313" key="5">
    <source>
        <dbReference type="Proteomes" id="UP000237655"/>
    </source>
</evidence>
<accession>A0A2S0MQ94</accession>
<protein>
    <submittedName>
        <fullName evidence="4">GNAT family N-acetyltransferase</fullName>
    </submittedName>
</protein>
<dbReference type="EMBL" id="CP027665">
    <property type="protein sequence ID" value="AVO38052.1"/>
    <property type="molecule type" value="Genomic_DNA"/>
</dbReference>
<dbReference type="InterPro" id="IPR050832">
    <property type="entry name" value="Bact_Acetyltransf"/>
</dbReference>
<proteinExistence type="predicted"/>
<keyword evidence="1 4" id="KW-0808">Transferase</keyword>
<sequence length="174" mass="19614">MPADTPNVVLRDYRRRDRAWVTAANLRHYRTVEGFDAGFEDAIVAALDLLERHIDDETSTFLIAEADGRPVGCVFFCADTGTAGRVRLFYLDKAQRGRGLGRRMMTRIIDRARASGFETIRVSTFDRHRAACRLYAALGFDRTTRARATVFGQPMRQVDFELGLTGPRADEHTG</sequence>
<dbReference type="GO" id="GO:0016747">
    <property type="term" value="F:acyltransferase activity, transferring groups other than amino-acyl groups"/>
    <property type="evidence" value="ECO:0007669"/>
    <property type="project" value="InterPro"/>
</dbReference>
<keyword evidence="2" id="KW-0012">Acyltransferase</keyword>
<dbReference type="CDD" id="cd04301">
    <property type="entry name" value="NAT_SF"/>
    <property type="match status" value="1"/>
</dbReference>
<dbReference type="Gene3D" id="3.40.630.30">
    <property type="match status" value="1"/>
</dbReference>
<evidence type="ECO:0000313" key="4">
    <source>
        <dbReference type="EMBL" id="AVO38052.1"/>
    </source>
</evidence>
<dbReference type="PROSITE" id="PS51186">
    <property type="entry name" value="GNAT"/>
    <property type="match status" value="1"/>
</dbReference>
<feature type="domain" description="N-acetyltransferase" evidence="3">
    <location>
        <begin position="8"/>
        <end position="167"/>
    </location>
</feature>
<dbReference type="RefSeq" id="WP_106472368.1">
    <property type="nucleotide sequence ID" value="NZ_CP027665.1"/>
</dbReference>
<dbReference type="InterPro" id="IPR016181">
    <property type="entry name" value="Acyl_CoA_acyltransferase"/>
</dbReference>
<dbReference type="InterPro" id="IPR000182">
    <property type="entry name" value="GNAT_dom"/>
</dbReference>
<keyword evidence="5" id="KW-1185">Reference proteome</keyword>
<gene>
    <name evidence="4" type="ORF">C6Y53_10290</name>
</gene>
<organism evidence="4 5">
    <name type="scientific">Pukyongiella litopenaei</name>
    <dbReference type="NCBI Taxonomy" id="2605946"/>
    <lineage>
        <taxon>Bacteria</taxon>
        <taxon>Pseudomonadati</taxon>
        <taxon>Pseudomonadota</taxon>
        <taxon>Alphaproteobacteria</taxon>
        <taxon>Rhodobacterales</taxon>
        <taxon>Paracoccaceae</taxon>
        <taxon>Pukyongiella</taxon>
    </lineage>
</organism>